<sequence length="145" mass="16526">MARHKKKEKLVKPQENVQTIVEPWPNLPQKLLNLIGKQYHLMQNISFGGVAKSWRVNIRVTVKDHGMIPGRVFMVVGSIMAGGNDSAEYTLLIPTVRNCYWRFGVFPFGITQFHSNLQLCLQFLTTIGLLWEVLCNKFAGYFSGN</sequence>
<accession>A0AAF0PXJ6</accession>
<dbReference type="EMBL" id="CP133612">
    <property type="protein sequence ID" value="WMV12677.1"/>
    <property type="molecule type" value="Genomic_DNA"/>
</dbReference>
<dbReference type="Proteomes" id="UP001234989">
    <property type="component" value="Chromosome 1"/>
</dbReference>
<organism evidence="1 2">
    <name type="scientific">Solanum verrucosum</name>
    <dbReference type="NCBI Taxonomy" id="315347"/>
    <lineage>
        <taxon>Eukaryota</taxon>
        <taxon>Viridiplantae</taxon>
        <taxon>Streptophyta</taxon>
        <taxon>Embryophyta</taxon>
        <taxon>Tracheophyta</taxon>
        <taxon>Spermatophyta</taxon>
        <taxon>Magnoliopsida</taxon>
        <taxon>eudicotyledons</taxon>
        <taxon>Gunneridae</taxon>
        <taxon>Pentapetalae</taxon>
        <taxon>asterids</taxon>
        <taxon>lamiids</taxon>
        <taxon>Solanales</taxon>
        <taxon>Solanaceae</taxon>
        <taxon>Solanoideae</taxon>
        <taxon>Solaneae</taxon>
        <taxon>Solanum</taxon>
    </lineage>
</organism>
<evidence type="ECO:0000313" key="1">
    <source>
        <dbReference type="EMBL" id="WMV12677.1"/>
    </source>
</evidence>
<gene>
    <name evidence="1" type="ORF">MTR67_006062</name>
</gene>
<protein>
    <submittedName>
        <fullName evidence="1">Uncharacterized protein</fullName>
    </submittedName>
</protein>
<keyword evidence="2" id="KW-1185">Reference proteome</keyword>
<name>A0AAF0PXJ6_SOLVR</name>
<reference evidence="1" key="1">
    <citation type="submission" date="2023-08" db="EMBL/GenBank/DDBJ databases">
        <title>A de novo genome assembly of Solanum verrucosum Schlechtendal, a Mexican diploid species geographically isolated from the other diploid A-genome species in potato relatives.</title>
        <authorList>
            <person name="Hosaka K."/>
        </authorList>
    </citation>
    <scope>NUCLEOTIDE SEQUENCE</scope>
    <source>
        <tissue evidence="1">Young leaves</tissue>
    </source>
</reference>
<proteinExistence type="predicted"/>
<dbReference type="AlphaFoldDB" id="A0AAF0PXJ6"/>
<evidence type="ECO:0000313" key="2">
    <source>
        <dbReference type="Proteomes" id="UP001234989"/>
    </source>
</evidence>